<feature type="coiled-coil region" evidence="2">
    <location>
        <begin position="178"/>
        <end position="205"/>
    </location>
</feature>
<dbReference type="Pfam" id="PF02321">
    <property type="entry name" value="OEP"/>
    <property type="match status" value="1"/>
</dbReference>
<accession>A0A4Q8LCT3</accession>
<dbReference type="OrthoDB" id="9791261at2"/>
<keyword evidence="2" id="KW-0175">Coiled coil</keyword>
<dbReference type="GO" id="GO:0015562">
    <property type="term" value="F:efflux transmembrane transporter activity"/>
    <property type="evidence" value="ECO:0007669"/>
    <property type="project" value="InterPro"/>
</dbReference>
<sequence>MWLRLAALAVFAVVPVLHAQERSPVPLFTLDQAIQRVASTHPDLRLVDGRRDVLQANLDAAGLRPPLTLGATLENAAGSGTYRGFDQAELTVTLAGTLERGGKLDARRTLVQANIDNLAPQREIARLDLLAETARRYLAVTAAIRQREIADTDIEQRKRSVEAARRRHEAGASPESVVLTAQAALAEAELNRERAQQRERAARQTLAALWNQRDPDFGTVAGDPLALPALEDFAQLSAWLERTPELAQLAGEARIREAQVRLARSETKADLQWQIGARALRGDDNDVALIAGLSVPLGVSRRAQPGIRAAEAELALSSVEREALSIQLYSTLSSAYGDYTTARMETERLSRDVLPRLAKAEQAADRAWRAGAISYMEWAMLQDQRVQARSRQLQAALDAQTALIEIQRLTGQPVVAAAGTASHSDNTP</sequence>
<comment type="caution">
    <text evidence="3">The sequence shown here is derived from an EMBL/GenBank/DDBJ whole genome shotgun (WGS) entry which is preliminary data.</text>
</comment>
<dbReference type="InterPro" id="IPR003423">
    <property type="entry name" value="OMP_efflux"/>
</dbReference>
<dbReference type="PANTHER" id="PTHR30203">
    <property type="entry name" value="OUTER MEMBRANE CATION EFFLUX PROTEIN"/>
    <property type="match status" value="1"/>
</dbReference>
<dbReference type="EMBL" id="SHMC01000002">
    <property type="protein sequence ID" value="TAA26694.1"/>
    <property type="molecule type" value="Genomic_DNA"/>
</dbReference>
<comment type="similarity">
    <text evidence="1">Belongs to the outer membrane factor (OMF) (TC 1.B.17) family.</text>
</comment>
<evidence type="ECO:0000256" key="2">
    <source>
        <dbReference type="SAM" id="Coils"/>
    </source>
</evidence>
<name>A0A4Q8LCT3_9GAMM</name>
<dbReference type="Proteomes" id="UP000292627">
    <property type="component" value="Unassembled WGS sequence"/>
</dbReference>
<evidence type="ECO:0000313" key="4">
    <source>
        <dbReference type="Proteomes" id="UP000292627"/>
    </source>
</evidence>
<dbReference type="SUPFAM" id="SSF56954">
    <property type="entry name" value="Outer membrane efflux proteins (OEP)"/>
    <property type="match status" value="1"/>
</dbReference>
<evidence type="ECO:0000256" key="1">
    <source>
        <dbReference type="ARBA" id="ARBA00007613"/>
    </source>
</evidence>
<protein>
    <submittedName>
        <fullName evidence="3">TolC family protein</fullName>
    </submittedName>
</protein>
<evidence type="ECO:0000313" key="3">
    <source>
        <dbReference type="EMBL" id="TAA26694.1"/>
    </source>
</evidence>
<dbReference type="Gene3D" id="1.20.1600.10">
    <property type="entry name" value="Outer membrane efflux proteins (OEP)"/>
    <property type="match status" value="1"/>
</dbReference>
<reference evidence="3 4" key="1">
    <citation type="submission" date="2019-02" db="EMBL/GenBank/DDBJ databases">
        <title>WGS of Pseudoxanthomonas species novum from clinical isolates.</title>
        <authorList>
            <person name="Bernier A.-M."/>
            <person name="Bernard K."/>
            <person name="Vachon A."/>
        </authorList>
    </citation>
    <scope>NUCLEOTIDE SEQUENCE [LARGE SCALE GENOMIC DNA]</scope>
    <source>
        <strain evidence="3 4">NML171200</strain>
    </source>
</reference>
<gene>
    <name evidence="3" type="ORF">EA660_05585</name>
</gene>
<dbReference type="AlphaFoldDB" id="A0A4Q8LCT3"/>
<dbReference type="PANTHER" id="PTHR30203:SF24">
    <property type="entry name" value="BLR4935 PROTEIN"/>
    <property type="match status" value="1"/>
</dbReference>
<organism evidence="3 4">
    <name type="scientific">Pseudoxanthomonas winnipegensis</name>
    <dbReference type="NCBI Taxonomy" id="2480810"/>
    <lineage>
        <taxon>Bacteria</taxon>
        <taxon>Pseudomonadati</taxon>
        <taxon>Pseudomonadota</taxon>
        <taxon>Gammaproteobacteria</taxon>
        <taxon>Lysobacterales</taxon>
        <taxon>Lysobacteraceae</taxon>
        <taxon>Pseudoxanthomonas</taxon>
    </lineage>
</organism>
<dbReference type="InterPro" id="IPR010131">
    <property type="entry name" value="MdtP/NodT-like"/>
</dbReference>
<dbReference type="RefSeq" id="WP_130550567.1">
    <property type="nucleotide sequence ID" value="NZ_SHMC01000002.1"/>
</dbReference>
<proteinExistence type="inferred from homology"/>